<feature type="chain" id="PRO_5045504390" evidence="1">
    <location>
        <begin position="22"/>
        <end position="252"/>
    </location>
</feature>
<accession>A0ABY5WKW1</accession>
<dbReference type="Proteomes" id="UP001058514">
    <property type="component" value="Chromosome"/>
</dbReference>
<gene>
    <name evidence="2" type="ORF">K3718_02780</name>
</gene>
<name>A0ABY5WKW1_9RHOB</name>
<proteinExistence type="predicted"/>
<organism evidence="2 3">
    <name type="scientific">Leisingera aquaemixtae</name>
    <dbReference type="NCBI Taxonomy" id="1396826"/>
    <lineage>
        <taxon>Bacteria</taxon>
        <taxon>Pseudomonadati</taxon>
        <taxon>Pseudomonadota</taxon>
        <taxon>Alphaproteobacteria</taxon>
        <taxon>Rhodobacterales</taxon>
        <taxon>Roseobacteraceae</taxon>
        <taxon>Leisingera</taxon>
    </lineage>
</organism>
<protein>
    <submittedName>
        <fullName evidence="2">Uncharacterized protein</fullName>
    </submittedName>
</protein>
<evidence type="ECO:0000313" key="3">
    <source>
        <dbReference type="Proteomes" id="UP001058514"/>
    </source>
</evidence>
<reference evidence="2" key="1">
    <citation type="submission" date="2021-08" db="EMBL/GenBank/DDBJ databases">
        <authorList>
            <person name="Nwanade C."/>
            <person name="Wang M."/>
            <person name="Masoudi A."/>
            <person name="Yu Z."/>
            <person name="Liu J."/>
        </authorList>
    </citation>
    <scope>NUCLEOTIDE SEQUENCE</scope>
    <source>
        <strain evidence="2">S166</strain>
    </source>
</reference>
<sequence>MKQHFLTAVFCGFFAFAAVTAAGAQSIPERTAVEAIAGLDHRTSDLFLDTGSAGAGIRAGALLGSNFRLLAGLSRDFSRLFEEKERRDGTDRRTSYSLTAAWDIGRAHEVSLGYLYNRYELAWQAAPGLRTIGESESVSLDYSHFADWGQAGIGVTEILGNGSDPFLRVNGEYKLAGLGGQTEFYALGGAYGAVDEDDKGFSLGLRAKMPKGYNLYASAGRSYYSSGGGSTRFSLALVKSFGANAERIFRRH</sequence>
<keyword evidence="3" id="KW-1185">Reference proteome</keyword>
<feature type="signal peptide" evidence="1">
    <location>
        <begin position="1"/>
        <end position="21"/>
    </location>
</feature>
<dbReference type="EMBL" id="CP081051">
    <property type="protein sequence ID" value="UWQ42034.1"/>
    <property type="molecule type" value="Genomic_DNA"/>
</dbReference>
<evidence type="ECO:0000313" key="2">
    <source>
        <dbReference type="EMBL" id="UWQ42034.1"/>
    </source>
</evidence>
<keyword evidence="1" id="KW-0732">Signal</keyword>
<dbReference type="SUPFAM" id="SSF56935">
    <property type="entry name" value="Porins"/>
    <property type="match status" value="1"/>
</dbReference>
<dbReference type="RefSeq" id="WP_259964913.1">
    <property type="nucleotide sequence ID" value="NZ_CP081051.1"/>
</dbReference>
<evidence type="ECO:0000256" key="1">
    <source>
        <dbReference type="SAM" id="SignalP"/>
    </source>
</evidence>